<keyword evidence="2" id="KW-0472">Membrane</keyword>
<dbReference type="RefSeq" id="WP_100711680.1">
    <property type="nucleotide sequence ID" value="NZ_NPDR01000012.1"/>
</dbReference>
<dbReference type="NCBIfam" id="TIGR04411">
    <property type="entry name" value="T2SS_GspN_Lepto"/>
    <property type="match status" value="1"/>
</dbReference>
<protein>
    <submittedName>
        <fullName evidence="3">Type II secretion system protein GspN</fullName>
    </submittedName>
</protein>
<keyword evidence="1" id="KW-0175">Coiled coil</keyword>
<dbReference type="AlphaFoldDB" id="A0A2M9Y878"/>
<sequence>MARAKKIEIEEEDELISNEEEEFLTMELEELPLEEEEEDTPRFSLKQKLILIGSGLSSFLLFLILLFPYENIVRQLMNSSSGQPSSVFFNELSVSVLLGKVSVKSMEIMGQTFKIRSKDAQIKAGLFSLLRKKVNGDFEIEELELDYDGQTIGNIGELEGHLQLDSLSVPASRFGGAFSLKMPEGKFGSFPNLPEIPFIGKIENFFINKILITSRIDQGMVEFEEFIIDTSVARLDLHGNLRLSDSLPNSQLNLRVCFELERNFASAAENQIIVGALDLLEKGGSGKCIPITGTFQRPEFKIPGLNAPAAGGLPGTPAP</sequence>
<organism evidence="3 4">
    <name type="scientific">Leptospira saintgironsiae</name>
    <dbReference type="NCBI Taxonomy" id="2023183"/>
    <lineage>
        <taxon>Bacteria</taxon>
        <taxon>Pseudomonadati</taxon>
        <taxon>Spirochaetota</taxon>
        <taxon>Spirochaetia</taxon>
        <taxon>Leptospirales</taxon>
        <taxon>Leptospiraceae</taxon>
        <taxon>Leptospira</taxon>
    </lineage>
</organism>
<dbReference type="InterPro" id="IPR030925">
    <property type="entry name" value="T2SS_GspN_Lepto"/>
</dbReference>
<keyword evidence="2" id="KW-0812">Transmembrane</keyword>
<evidence type="ECO:0000256" key="2">
    <source>
        <dbReference type="SAM" id="Phobius"/>
    </source>
</evidence>
<reference evidence="3 4" key="1">
    <citation type="submission" date="2017-07" db="EMBL/GenBank/DDBJ databases">
        <title>Leptospira spp. isolated from tropical soils.</title>
        <authorList>
            <person name="Thibeaux R."/>
            <person name="Iraola G."/>
            <person name="Ferres I."/>
            <person name="Bierque E."/>
            <person name="Girault D."/>
            <person name="Soupe-Gilbert M.-E."/>
            <person name="Picardeau M."/>
            <person name="Goarant C."/>
        </authorList>
    </citation>
    <scope>NUCLEOTIDE SEQUENCE [LARGE SCALE GENOMIC DNA]</scope>
    <source>
        <strain evidence="3 4">FH4-C-A2</strain>
    </source>
</reference>
<accession>A0A2M9Y878</accession>
<gene>
    <name evidence="3" type="primary">gspN</name>
    <name evidence="3" type="ORF">CH362_17865</name>
</gene>
<evidence type="ECO:0000313" key="4">
    <source>
        <dbReference type="Proteomes" id="UP000231926"/>
    </source>
</evidence>
<feature type="coiled-coil region" evidence="1">
    <location>
        <begin position="2"/>
        <end position="29"/>
    </location>
</feature>
<feature type="transmembrane region" description="Helical" evidence="2">
    <location>
        <begin position="49"/>
        <end position="69"/>
    </location>
</feature>
<comment type="caution">
    <text evidence="3">The sequence shown here is derived from an EMBL/GenBank/DDBJ whole genome shotgun (WGS) entry which is preliminary data.</text>
</comment>
<name>A0A2M9Y878_9LEPT</name>
<proteinExistence type="predicted"/>
<keyword evidence="2" id="KW-1133">Transmembrane helix</keyword>
<dbReference type="OrthoDB" id="344479at2"/>
<keyword evidence="4" id="KW-1185">Reference proteome</keyword>
<evidence type="ECO:0000313" key="3">
    <source>
        <dbReference type="EMBL" id="PJZ47656.1"/>
    </source>
</evidence>
<evidence type="ECO:0000256" key="1">
    <source>
        <dbReference type="SAM" id="Coils"/>
    </source>
</evidence>
<dbReference type="Proteomes" id="UP000231926">
    <property type="component" value="Unassembled WGS sequence"/>
</dbReference>
<dbReference type="EMBL" id="NPDR01000012">
    <property type="protein sequence ID" value="PJZ47656.1"/>
    <property type="molecule type" value="Genomic_DNA"/>
</dbReference>